<evidence type="ECO:0000259" key="2">
    <source>
        <dbReference type="Pfam" id="PF02492"/>
    </source>
</evidence>
<dbReference type="EMBL" id="DYWQ01000025">
    <property type="protein sequence ID" value="HJF44520.1"/>
    <property type="molecule type" value="Genomic_DNA"/>
</dbReference>
<dbReference type="SUPFAM" id="SSF90002">
    <property type="entry name" value="Hypothetical protein YjiA, C-terminal domain"/>
    <property type="match status" value="1"/>
</dbReference>
<evidence type="ECO:0000313" key="5">
    <source>
        <dbReference type="Proteomes" id="UP000697330"/>
    </source>
</evidence>
<organism evidence="4 5">
    <name type="scientific">Thermophilibacter provencensis</name>
    <dbReference type="NCBI Taxonomy" id="1852386"/>
    <lineage>
        <taxon>Bacteria</taxon>
        <taxon>Bacillati</taxon>
        <taxon>Actinomycetota</taxon>
        <taxon>Coriobacteriia</taxon>
        <taxon>Coriobacteriales</taxon>
        <taxon>Atopobiaceae</taxon>
        <taxon>Thermophilibacter</taxon>
    </lineage>
</organism>
<dbReference type="RefSeq" id="WP_204831548.1">
    <property type="nucleotide sequence ID" value="NZ_DYWQ01000025.1"/>
</dbReference>
<reference evidence="4" key="2">
    <citation type="submission" date="2021-09" db="EMBL/GenBank/DDBJ databases">
        <authorList>
            <person name="Gilroy R."/>
        </authorList>
    </citation>
    <scope>NUCLEOTIDE SEQUENCE</scope>
    <source>
        <strain evidence="4">CHK124-7917</strain>
    </source>
</reference>
<feature type="region of interest" description="Disordered" evidence="1">
    <location>
        <begin position="322"/>
        <end position="342"/>
    </location>
</feature>
<dbReference type="Pfam" id="PF02492">
    <property type="entry name" value="cobW"/>
    <property type="match status" value="1"/>
</dbReference>
<evidence type="ECO:0000259" key="3">
    <source>
        <dbReference type="Pfam" id="PF07683"/>
    </source>
</evidence>
<feature type="domain" description="CobW C-terminal" evidence="3">
    <location>
        <begin position="233"/>
        <end position="302"/>
    </location>
</feature>
<dbReference type="InterPro" id="IPR003495">
    <property type="entry name" value="CobW/HypB/UreG_nucleotide-bd"/>
</dbReference>
<dbReference type="PANTHER" id="PTHR13748">
    <property type="entry name" value="COBW-RELATED"/>
    <property type="match status" value="1"/>
</dbReference>
<feature type="domain" description="CobW/HypB/UreG nucleotide-binding" evidence="2">
    <location>
        <begin position="3"/>
        <end position="176"/>
    </location>
</feature>
<protein>
    <submittedName>
        <fullName evidence="4">GTP-binding protein</fullName>
    </submittedName>
</protein>
<dbReference type="InterPro" id="IPR027417">
    <property type="entry name" value="P-loop_NTPase"/>
</dbReference>
<gene>
    <name evidence="4" type="ORF">K8U72_01855</name>
</gene>
<dbReference type="SUPFAM" id="SSF52540">
    <property type="entry name" value="P-loop containing nucleoside triphosphate hydrolases"/>
    <property type="match status" value="1"/>
</dbReference>
<dbReference type="PANTHER" id="PTHR13748:SF62">
    <property type="entry name" value="COBW DOMAIN-CONTAINING PROTEIN"/>
    <property type="match status" value="1"/>
</dbReference>
<dbReference type="Gene3D" id="3.40.50.300">
    <property type="entry name" value="P-loop containing nucleotide triphosphate hydrolases"/>
    <property type="match status" value="1"/>
</dbReference>
<dbReference type="AlphaFoldDB" id="A0A921GD10"/>
<accession>A0A921GD10</accession>
<comment type="caution">
    <text evidence="4">The sequence shown here is derived from an EMBL/GenBank/DDBJ whole genome shotgun (WGS) entry which is preliminary data.</text>
</comment>
<dbReference type="InterPro" id="IPR051316">
    <property type="entry name" value="Zinc-reg_GTPase_activator"/>
</dbReference>
<name>A0A921GD10_9ACTN</name>
<reference evidence="4" key="1">
    <citation type="journal article" date="2021" name="PeerJ">
        <title>Extensive microbial diversity within the chicken gut microbiome revealed by metagenomics and culture.</title>
        <authorList>
            <person name="Gilroy R."/>
            <person name="Ravi A."/>
            <person name="Getino M."/>
            <person name="Pursley I."/>
            <person name="Horton D.L."/>
            <person name="Alikhan N.F."/>
            <person name="Baker D."/>
            <person name="Gharbi K."/>
            <person name="Hall N."/>
            <person name="Watson M."/>
            <person name="Adriaenssens E.M."/>
            <person name="Foster-Nyarko E."/>
            <person name="Jarju S."/>
            <person name="Secka A."/>
            <person name="Antonio M."/>
            <person name="Oren A."/>
            <person name="Chaudhuri R.R."/>
            <person name="La Ragione R."/>
            <person name="Hildebrand F."/>
            <person name="Pallen M.J."/>
        </authorList>
    </citation>
    <scope>NUCLEOTIDE SEQUENCE</scope>
    <source>
        <strain evidence="4">CHK124-7917</strain>
    </source>
</reference>
<feature type="compositionally biased region" description="Basic residues" evidence="1">
    <location>
        <begin position="331"/>
        <end position="342"/>
    </location>
</feature>
<dbReference type="InterPro" id="IPR011629">
    <property type="entry name" value="CobW-like_C"/>
</dbReference>
<dbReference type="Proteomes" id="UP000697330">
    <property type="component" value="Unassembled WGS sequence"/>
</dbReference>
<evidence type="ECO:0000256" key="1">
    <source>
        <dbReference type="SAM" id="MobiDB-lite"/>
    </source>
</evidence>
<proteinExistence type="predicted"/>
<dbReference type="Pfam" id="PF07683">
    <property type="entry name" value="CobW_C"/>
    <property type="match status" value="1"/>
</dbReference>
<dbReference type="GO" id="GO:0005737">
    <property type="term" value="C:cytoplasm"/>
    <property type="evidence" value="ECO:0007669"/>
    <property type="project" value="TreeGrafter"/>
</dbReference>
<evidence type="ECO:0000313" key="4">
    <source>
        <dbReference type="EMBL" id="HJF44520.1"/>
    </source>
</evidence>
<sequence>MRVLVVSGFLGAGKTTFIQELARRTGRDFVVYENEYGQADIDAQVLSQTDELSVWESTENCICCSGKQDFAASVLTIANTLDPEYLVVEPTGVARLSSVLENVDQVSYERISLLAPLVIVDAVAWERQRERFSDIYLDQVATAPVVVLSKVQHAGPGQAAAARAWVAERNPAARIVDVPYGQLPDEFFSALLEHDLDPDRAAARPDAAPAEDEFESLSLAGVSLPTENHLLWFLDALVAGVFGEVVRAKGLLPCGGQWLRFDVVDRAWSVTGAEPPAEGEKDGALAVFIGPEVRRPWLRETLLPLVRDAVAAGHAEAALDDAGDYHGEHHGGHHDHHHHHHE</sequence>